<feature type="region of interest" description="Disordered" evidence="1">
    <location>
        <begin position="127"/>
        <end position="164"/>
    </location>
</feature>
<organism evidence="2 3">
    <name type="scientific">Morchella conica CCBAS932</name>
    <dbReference type="NCBI Taxonomy" id="1392247"/>
    <lineage>
        <taxon>Eukaryota</taxon>
        <taxon>Fungi</taxon>
        <taxon>Dikarya</taxon>
        <taxon>Ascomycota</taxon>
        <taxon>Pezizomycotina</taxon>
        <taxon>Pezizomycetes</taxon>
        <taxon>Pezizales</taxon>
        <taxon>Morchellaceae</taxon>
        <taxon>Morchella</taxon>
    </lineage>
</organism>
<dbReference type="InterPro" id="IPR053030">
    <property type="entry name" value="Ribosomal_biogenesis_FAF1-like"/>
</dbReference>
<sequence>MPEIVKKRKRTAPKKDTEDTESSDNGPDAMEILRRHFESQFAPLPEVKGAKKSKAAKKDSGKKKKAKTGVIEEGDDDDSGSGSGSEWEGLSEEEDKKLTAPAPEVIHFTASDPLLKTAKLPKSILKPFISTKPPALRAPSPPTTAPSKPDESDEEDTTTEAHHLQNDLALQRLLRESHLLDANLEATGKNRLKAIEARVQALGGRDLTKHKMPMAARVWMEKSRRAKEEKRRREAREAGIVLEREVRVKKKGGEGKRRERGAFGPSVGKFRNGTLVLSRRDVMDIEGRGEGKGGGKSGKSGKGMGGKGKGGKGKKRR</sequence>
<dbReference type="AlphaFoldDB" id="A0A3N4L4N6"/>
<feature type="compositionally biased region" description="Basic and acidic residues" evidence="1">
    <location>
        <begin position="250"/>
        <end position="261"/>
    </location>
</feature>
<reference evidence="2 3" key="1">
    <citation type="journal article" date="2018" name="Nat. Ecol. Evol.">
        <title>Pezizomycetes genomes reveal the molecular basis of ectomycorrhizal truffle lifestyle.</title>
        <authorList>
            <person name="Murat C."/>
            <person name="Payen T."/>
            <person name="Noel B."/>
            <person name="Kuo A."/>
            <person name="Morin E."/>
            <person name="Chen J."/>
            <person name="Kohler A."/>
            <person name="Krizsan K."/>
            <person name="Balestrini R."/>
            <person name="Da Silva C."/>
            <person name="Montanini B."/>
            <person name="Hainaut M."/>
            <person name="Levati E."/>
            <person name="Barry K.W."/>
            <person name="Belfiori B."/>
            <person name="Cichocki N."/>
            <person name="Clum A."/>
            <person name="Dockter R.B."/>
            <person name="Fauchery L."/>
            <person name="Guy J."/>
            <person name="Iotti M."/>
            <person name="Le Tacon F."/>
            <person name="Lindquist E.A."/>
            <person name="Lipzen A."/>
            <person name="Malagnac F."/>
            <person name="Mello A."/>
            <person name="Molinier V."/>
            <person name="Miyauchi S."/>
            <person name="Poulain J."/>
            <person name="Riccioni C."/>
            <person name="Rubini A."/>
            <person name="Sitrit Y."/>
            <person name="Splivallo R."/>
            <person name="Traeger S."/>
            <person name="Wang M."/>
            <person name="Zifcakova L."/>
            <person name="Wipf D."/>
            <person name="Zambonelli A."/>
            <person name="Paolocci F."/>
            <person name="Nowrousian M."/>
            <person name="Ottonello S."/>
            <person name="Baldrian P."/>
            <person name="Spatafora J.W."/>
            <person name="Henrissat B."/>
            <person name="Nagy L.G."/>
            <person name="Aury J.M."/>
            <person name="Wincker P."/>
            <person name="Grigoriev I.V."/>
            <person name="Bonfante P."/>
            <person name="Martin F.M."/>
        </authorList>
    </citation>
    <scope>NUCLEOTIDE SEQUENCE [LARGE SCALE GENOMIC DNA]</scope>
    <source>
        <strain evidence="2 3">CCBAS932</strain>
    </source>
</reference>
<dbReference type="FunCoup" id="A0A3N4L4N6">
    <property type="interactions" value="190"/>
</dbReference>
<feature type="compositionally biased region" description="Gly residues" evidence="1">
    <location>
        <begin position="294"/>
        <end position="308"/>
    </location>
</feature>
<dbReference type="STRING" id="1392247.A0A3N4L4N6"/>
<dbReference type="Proteomes" id="UP000277580">
    <property type="component" value="Unassembled WGS sequence"/>
</dbReference>
<feature type="compositionally biased region" description="Basic residues" evidence="1">
    <location>
        <begin position="1"/>
        <end position="12"/>
    </location>
</feature>
<dbReference type="PANTHER" id="PTHR28096:SF1">
    <property type="entry name" value="PROTEIN FAF1"/>
    <property type="match status" value="1"/>
</dbReference>
<feature type="compositionally biased region" description="Basic and acidic residues" evidence="1">
    <location>
        <begin position="278"/>
        <end position="293"/>
    </location>
</feature>
<protein>
    <submittedName>
        <fullName evidence="2">Uncharacterized protein</fullName>
    </submittedName>
</protein>
<keyword evidence="3" id="KW-1185">Reference proteome</keyword>
<dbReference type="GO" id="GO:0000462">
    <property type="term" value="P:maturation of SSU-rRNA from tricistronic rRNA transcript (SSU-rRNA, 5.8S rRNA, LSU-rRNA)"/>
    <property type="evidence" value="ECO:0007669"/>
    <property type="project" value="TreeGrafter"/>
</dbReference>
<dbReference type="GO" id="GO:0005730">
    <property type="term" value="C:nucleolus"/>
    <property type="evidence" value="ECO:0007669"/>
    <property type="project" value="TreeGrafter"/>
</dbReference>
<accession>A0A3N4L4N6</accession>
<dbReference type="PANTHER" id="PTHR28096">
    <property type="entry name" value="PROTEIN FAF1"/>
    <property type="match status" value="1"/>
</dbReference>
<dbReference type="EMBL" id="ML119105">
    <property type="protein sequence ID" value="RPB17516.1"/>
    <property type="molecule type" value="Genomic_DNA"/>
</dbReference>
<proteinExistence type="predicted"/>
<dbReference type="InterPro" id="IPR027973">
    <property type="entry name" value="FSAF1-like"/>
</dbReference>
<feature type="compositionally biased region" description="Basic residues" evidence="1">
    <location>
        <begin position="50"/>
        <end position="67"/>
    </location>
</feature>
<evidence type="ECO:0000256" key="1">
    <source>
        <dbReference type="SAM" id="MobiDB-lite"/>
    </source>
</evidence>
<feature type="region of interest" description="Disordered" evidence="1">
    <location>
        <begin position="1"/>
        <end position="101"/>
    </location>
</feature>
<evidence type="ECO:0000313" key="3">
    <source>
        <dbReference type="Proteomes" id="UP000277580"/>
    </source>
</evidence>
<feature type="region of interest" description="Disordered" evidence="1">
    <location>
        <begin position="250"/>
        <end position="317"/>
    </location>
</feature>
<dbReference type="Pfam" id="PF15375">
    <property type="entry name" value="FSAF1"/>
    <property type="match status" value="1"/>
</dbReference>
<gene>
    <name evidence="2" type="ORF">P167DRAFT_556053</name>
</gene>
<evidence type="ECO:0000313" key="2">
    <source>
        <dbReference type="EMBL" id="RPB17516.1"/>
    </source>
</evidence>
<dbReference type="OrthoDB" id="5556956at2759"/>
<name>A0A3N4L4N6_9PEZI</name>
<dbReference type="InParanoid" id="A0A3N4L4N6"/>